<dbReference type="EMBL" id="CMVM020000233">
    <property type="status" value="NOT_ANNOTATED_CDS"/>
    <property type="molecule type" value="Genomic_DNA"/>
</dbReference>
<dbReference type="PANTHER" id="PTHR45997">
    <property type="entry name" value="DNA LIGASE 4"/>
    <property type="match status" value="1"/>
</dbReference>
<dbReference type="SUPFAM" id="SSF50985">
    <property type="entry name" value="RCC1/BLIP-II"/>
    <property type="match status" value="1"/>
</dbReference>
<protein>
    <recommendedName>
        <fullName evidence="15">DNA ligase IV</fullName>
    </recommendedName>
    <alternativeName>
        <fullName evidence="14">Polydeoxyribonucleotide synthase [ATP] 4</fullName>
    </alternativeName>
</protein>
<dbReference type="Pfam" id="PF00415">
    <property type="entry name" value="RCC1"/>
    <property type="match status" value="1"/>
</dbReference>
<dbReference type="PANTHER" id="PTHR45997:SF1">
    <property type="entry name" value="DNA LIGASE 4"/>
    <property type="match status" value="1"/>
</dbReference>
<comment type="cofactor">
    <cofactor evidence="1">
        <name>Mg(2+)</name>
        <dbReference type="ChEBI" id="CHEBI:18420"/>
    </cofactor>
</comment>
<name>A0A8R1Y3E6_ONCVO</name>
<dbReference type="GO" id="GO:0005524">
    <property type="term" value="F:ATP binding"/>
    <property type="evidence" value="ECO:0007669"/>
    <property type="project" value="UniProtKB-KW"/>
</dbReference>
<evidence type="ECO:0000256" key="6">
    <source>
        <dbReference type="ARBA" id="ARBA00022737"/>
    </source>
</evidence>
<dbReference type="Gene3D" id="1.10.3260.10">
    <property type="entry name" value="DNA ligase, ATP-dependent, N-terminal domain"/>
    <property type="match status" value="1"/>
</dbReference>
<dbReference type="GO" id="GO:0032807">
    <property type="term" value="C:DNA ligase IV complex"/>
    <property type="evidence" value="ECO:0007669"/>
    <property type="project" value="TreeGrafter"/>
</dbReference>
<dbReference type="InterPro" id="IPR036420">
    <property type="entry name" value="BRCT_dom_sf"/>
</dbReference>
<evidence type="ECO:0000259" key="17">
    <source>
        <dbReference type="PROSITE" id="PS50160"/>
    </source>
</evidence>
<dbReference type="GO" id="GO:0003677">
    <property type="term" value="F:DNA binding"/>
    <property type="evidence" value="ECO:0007669"/>
    <property type="project" value="InterPro"/>
</dbReference>
<evidence type="ECO:0000256" key="10">
    <source>
        <dbReference type="ARBA" id="ARBA00022842"/>
    </source>
</evidence>
<evidence type="ECO:0000313" key="20">
    <source>
        <dbReference type="Proteomes" id="UP000024404"/>
    </source>
</evidence>
<evidence type="ECO:0000256" key="5">
    <source>
        <dbReference type="ARBA" id="ARBA00022723"/>
    </source>
</evidence>
<keyword evidence="5" id="KW-0479">Metal-binding</keyword>
<reference evidence="19" key="2">
    <citation type="submission" date="2022-06" db="UniProtKB">
        <authorList>
            <consortium name="EnsemblMetazoa"/>
        </authorList>
    </citation>
    <scope>IDENTIFICATION</scope>
</reference>
<reference evidence="20" key="1">
    <citation type="submission" date="2013-10" db="EMBL/GenBank/DDBJ databases">
        <title>Genome sequencing of Onchocerca volvulus.</title>
        <authorList>
            <person name="Cotton J."/>
            <person name="Tsai J."/>
            <person name="Stanley E."/>
            <person name="Tracey A."/>
            <person name="Holroyd N."/>
            <person name="Lustigman S."/>
            <person name="Berriman M."/>
        </authorList>
    </citation>
    <scope>NUCLEOTIDE SEQUENCE</scope>
</reference>
<dbReference type="InterPro" id="IPR012340">
    <property type="entry name" value="NA-bd_OB-fold"/>
</dbReference>
<evidence type="ECO:0000313" key="19">
    <source>
        <dbReference type="EnsemblMetazoa" id="OVOC7847.1"/>
    </source>
</evidence>
<dbReference type="GO" id="GO:0003910">
    <property type="term" value="F:DNA ligase (ATP) activity"/>
    <property type="evidence" value="ECO:0007669"/>
    <property type="project" value="InterPro"/>
</dbReference>
<evidence type="ECO:0000256" key="14">
    <source>
        <dbReference type="ARBA" id="ARBA00030676"/>
    </source>
</evidence>
<dbReference type="Pfam" id="PF04679">
    <property type="entry name" value="DNA_ligase_A_C"/>
    <property type="match status" value="1"/>
</dbReference>
<dbReference type="InterPro" id="IPR009091">
    <property type="entry name" value="RCC1/BLIP-II"/>
</dbReference>
<dbReference type="Gene3D" id="2.130.10.30">
    <property type="entry name" value="Regulator of chromosome condensation 1/beta-lactamase-inhibitor protein II"/>
    <property type="match status" value="2"/>
</dbReference>
<keyword evidence="6" id="KW-0677">Repeat</keyword>
<dbReference type="Pfam" id="PF01068">
    <property type="entry name" value="DNA_ligase_A_M"/>
    <property type="match status" value="1"/>
</dbReference>
<keyword evidence="7" id="KW-0547">Nucleotide-binding</keyword>
<dbReference type="GO" id="GO:0046872">
    <property type="term" value="F:metal ion binding"/>
    <property type="evidence" value="ECO:0007669"/>
    <property type="project" value="UniProtKB-KW"/>
</dbReference>
<evidence type="ECO:0000256" key="7">
    <source>
        <dbReference type="ARBA" id="ARBA00022741"/>
    </source>
</evidence>
<dbReference type="InterPro" id="IPR036599">
    <property type="entry name" value="DNA_ligase_N_sf"/>
</dbReference>
<dbReference type="Pfam" id="PF00533">
    <property type="entry name" value="BRCT"/>
    <property type="match status" value="1"/>
</dbReference>
<dbReference type="PROSITE" id="PS50012">
    <property type="entry name" value="RCC1_3"/>
    <property type="match status" value="1"/>
</dbReference>
<keyword evidence="10" id="KW-0460">Magnesium</keyword>
<feature type="repeat" description="RCC1" evidence="16">
    <location>
        <begin position="189"/>
        <end position="241"/>
    </location>
</feature>
<dbReference type="InterPro" id="IPR012310">
    <property type="entry name" value="DNA_ligase_ATP-dep_cent"/>
</dbReference>
<organism evidence="19 20">
    <name type="scientific">Onchocerca volvulus</name>
    <dbReference type="NCBI Taxonomy" id="6282"/>
    <lineage>
        <taxon>Eukaryota</taxon>
        <taxon>Metazoa</taxon>
        <taxon>Ecdysozoa</taxon>
        <taxon>Nematoda</taxon>
        <taxon>Chromadorea</taxon>
        <taxon>Rhabditida</taxon>
        <taxon>Spirurina</taxon>
        <taxon>Spiruromorpha</taxon>
        <taxon>Filarioidea</taxon>
        <taxon>Onchocercidae</taxon>
        <taxon>Onchocerca</taxon>
    </lineage>
</organism>
<evidence type="ECO:0000256" key="2">
    <source>
        <dbReference type="ARBA" id="ARBA00004123"/>
    </source>
</evidence>
<dbReference type="SUPFAM" id="SSF56091">
    <property type="entry name" value="DNA ligase/mRNA capping enzyme, catalytic domain"/>
    <property type="match status" value="1"/>
</dbReference>
<dbReference type="GO" id="GO:0006297">
    <property type="term" value="P:nucleotide-excision repair, DNA gap filling"/>
    <property type="evidence" value="ECO:0007669"/>
    <property type="project" value="TreeGrafter"/>
</dbReference>
<evidence type="ECO:0000256" key="4">
    <source>
        <dbReference type="ARBA" id="ARBA00022598"/>
    </source>
</evidence>
<evidence type="ECO:0000256" key="11">
    <source>
        <dbReference type="ARBA" id="ARBA00023172"/>
    </source>
</evidence>
<dbReference type="PROSITE" id="PS50172">
    <property type="entry name" value="BRCT"/>
    <property type="match status" value="1"/>
</dbReference>
<evidence type="ECO:0000256" key="12">
    <source>
        <dbReference type="ARBA" id="ARBA00023204"/>
    </source>
</evidence>
<evidence type="ECO:0000256" key="3">
    <source>
        <dbReference type="ARBA" id="ARBA00007572"/>
    </source>
</evidence>
<keyword evidence="13" id="KW-0539">Nucleus</keyword>
<proteinExistence type="inferred from homology"/>
<keyword evidence="8" id="KW-0227">DNA damage</keyword>
<evidence type="ECO:0000256" key="8">
    <source>
        <dbReference type="ARBA" id="ARBA00022763"/>
    </source>
</evidence>
<evidence type="ECO:0000256" key="13">
    <source>
        <dbReference type="ARBA" id="ARBA00023242"/>
    </source>
</evidence>
<comment type="subcellular location">
    <subcellularLocation>
        <location evidence="2">Nucleus</location>
    </subcellularLocation>
</comment>
<dbReference type="AlphaFoldDB" id="A0A8R1Y3E6"/>
<dbReference type="InterPro" id="IPR000408">
    <property type="entry name" value="Reg_chr_condens"/>
</dbReference>
<comment type="similarity">
    <text evidence="3">Belongs to the ATP-dependent DNA ligase family.</text>
</comment>
<evidence type="ECO:0000256" key="1">
    <source>
        <dbReference type="ARBA" id="ARBA00001946"/>
    </source>
</evidence>
<feature type="domain" description="BRCT" evidence="18">
    <location>
        <begin position="1041"/>
        <end position="1131"/>
    </location>
</feature>
<dbReference type="Proteomes" id="UP000024404">
    <property type="component" value="Unassembled WGS sequence"/>
</dbReference>
<keyword evidence="11" id="KW-0233">DNA recombination</keyword>
<feature type="domain" description="ATP-dependent DNA ligase family profile" evidence="17">
    <location>
        <begin position="765"/>
        <end position="889"/>
    </location>
</feature>
<dbReference type="PROSITE" id="PS50160">
    <property type="entry name" value="DNA_LIGASE_A3"/>
    <property type="match status" value="1"/>
</dbReference>
<dbReference type="Pfam" id="PF04675">
    <property type="entry name" value="DNA_ligase_A_N"/>
    <property type="match status" value="1"/>
</dbReference>
<sequence length="1254" mass="141967">MKSAVVREAAAIAKLKTKKNDVVYGCGFGKTGSLFTRALRETGQKEFKKPRQILYFNSRNIRHIAAGFGFSVLASKQKLYGGGIDIFSNDLNNSNYWREGICLNANTKEVQFGTIIGVAAGRRHFLVASKKAVYAFGDNAHGQCGQDPENVPFVRLENKPFQKIAIPSDSEIAQIHCTLDTSFIVLDSGEVFSFGLGTDGQLGRGICNYDWRCLPIEGDLKGIKVATLKGSTDTLMAVTKNGELFMWGQNEYDQMYPFVKDIQSAFPREIRLSVGKITAADSTATSCIALSSNDEVYVWGFGILGMGPNVTSLRRPSLLENNLFSGGPNDSGKVKKIFAGNSSMFAISKMDNLFSWGFNRFCHLGLSHDKDQYFPFQVDVLKKPLDVSVAPDHVDEIGEEAEENINTVKEDEQESENAAANSLEEEISQNFKYATLCKYLDRMQQIHFKDKFGKERVLKALMKKWTTDASKFTNEAVNFYPVLRIVANSLDRRKFHMKSKRIISEVCRVLLLPPKTKKELMQIDSKDACQSILKLAEEVSMRNPAITKHELSLFDVNDSLCKITEREISSTELEKLLRACTTVREVYWLLQVLVRKIERSLNVTSANLVSWVHPNGTALYQSGVSLRKICDLAAEGKMTDESSMLFRRFEPMLLSRIRNGTANVYDKLVHFCGQEFYVELKYDGEHFLLHRGPNCEMRYYSRVQNDFTNTIAPVLDNRINPYFSPSLESCILDTELLLWDTIDKKFVGHNVQASDGRIYDVKALRTDGAVEPCVAVFDILFLNGKPLMDVPLCERLAFLQNGNVLQKQDKTKIFVSNFTIVRTREEFASLYQEAIINGQEGIVAKKMDSVYKTGMRHMTNGWFKIKPFHLGNETLDLAIVGVDLGRNDKISSYCLATLRDDKFFMVGKVGTGFNDTTRTFLKNRLMRDHGFFKSDKIPSWIHEDYVSTDLPSHFVNQDNMQVVEIRAKGLRNGRLYAPTLKTYRDDKYVKDIDQYQEFLDFDKNLRLDSIKNAQSITDPRKRMTAVHVLEEYQTKKARVEEINQDLKGKQICIVRGTSDVTIQDLQEIIVSFGGIHVANPGPKTLFVVTGEPKHVKSKSIIKSNKYNVVSADWLIACKNKSKVIPVTRKEAIHVVDDNLYSLFEDNRASENSTTLANSTAYTVASISALLDKIKISKRKKPLAAEEALKKQLLKDEKFDRFYGQTFYLHDDLTKIRKMYTQILLRMHGANLSTKQSSDKSGVCKSAKESIYCRH</sequence>
<keyword evidence="4" id="KW-0436">Ligase</keyword>
<dbReference type="SUPFAM" id="SSF50249">
    <property type="entry name" value="Nucleic acid-binding proteins"/>
    <property type="match status" value="1"/>
</dbReference>
<dbReference type="OMA" id="EGIMIKH"/>
<evidence type="ECO:0000256" key="15">
    <source>
        <dbReference type="ARBA" id="ARBA00031942"/>
    </source>
</evidence>
<dbReference type="Gene3D" id="2.40.50.140">
    <property type="entry name" value="Nucleic acid-binding proteins"/>
    <property type="match status" value="1"/>
</dbReference>
<keyword evidence="9" id="KW-0067">ATP-binding</keyword>
<dbReference type="Gene3D" id="3.40.50.10190">
    <property type="entry name" value="BRCT domain"/>
    <property type="match status" value="1"/>
</dbReference>
<dbReference type="GO" id="GO:0006303">
    <property type="term" value="P:double-strand break repair via nonhomologous end joining"/>
    <property type="evidence" value="ECO:0007669"/>
    <property type="project" value="TreeGrafter"/>
</dbReference>
<keyword evidence="12" id="KW-0234">DNA repair</keyword>
<evidence type="ECO:0000259" key="18">
    <source>
        <dbReference type="PROSITE" id="PS50172"/>
    </source>
</evidence>
<dbReference type="GO" id="GO:0005958">
    <property type="term" value="C:DNA-dependent protein kinase-DNA ligase 4 complex"/>
    <property type="evidence" value="ECO:0007669"/>
    <property type="project" value="TreeGrafter"/>
</dbReference>
<evidence type="ECO:0000256" key="9">
    <source>
        <dbReference type="ARBA" id="ARBA00022840"/>
    </source>
</evidence>
<keyword evidence="20" id="KW-1185">Reference proteome</keyword>
<evidence type="ECO:0000256" key="16">
    <source>
        <dbReference type="PROSITE-ProRule" id="PRU00235"/>
    </source>
</evidence>
<dbReference type="GO" id="GO:0006310">
    <property type="term" value="P:DNA recombination"/>
    <property type="evidence" value="ECO:0007669"/>
    <property type="project" value="UniProtKB-KW"/>
</dbReference>
<dbReference type="InterPro" id="IPR001357">
    <property type="entry name" value="BRCT_dom"/>
</dbReference>
<dbReference type="InterPro" id="IPR012309">
    <property type="entry name" value="DNA_ligase_ATP-dep_C"/>
</dbReference>
<dbReference type="SUPFAM" id="SSF52113">
    <property type="entry name" value="BRCT domain"/>
    <property type="match status" value="1"/>
</dbReference>
<dbReference type="EnsemblMetazoa" id="OVOC7847.1">
    <property type="protein sequence ID" value="OVOC7847.1"/>
    <property type="gene ID" value="WBGene00244656"/>
</dbReference>
<dbReference type="Gene3D" id="3.30.470.30">
    <property type="entry name" value="DNA ligase/mRNA capping enzyme"/>
    <property type="match status" value="1"/>
</dbReference>
<dbReference type="InterPro" id="IPR012308">
    <property type="entry name" value="DNA_ligase_ATP-dep_N"/>
</dbReference>
<dbReference type="InterPro" id="IPR044125">
    <property type="entry name" value="Adenylation_DNA_ligase_IV"/>
</dbReference>
<dbReference type="InterPro" id="IPR029710">
    <property type="entry name" value="LIG4"/>
</dbReference>
<accession>A0A8R1Y3E6</accession>
<dbReference type="CDD" id="cd07903">
    <property type="entry name" value="Adenylation_DNA_ligase_IV"/>
    <property type="match status" value="1"/>
</dbReference>